<dbReference type="InterPro" id="IPR043148">
    <property type="entry name" value="TagF_C"/>
</dbReference>
<dbReference type="EMBL" id="BAABAU010000001">
    <property type="protein sequence ID" value="GAA4265383.1"/>
    <property type="molecule type" value="Genomic_DNA"/>
</dbReference>
<dbReference type="Proteomes" id="UP001501594">
    <property type="component" value="Unassembled WGS sequence"/>
</dbReference>
<organism evidence="2 3">
    <name type="scientific">Frondihabitans peucedani</name>
    <dbReference type="NCBI Taxonomy" id="598626"/>
    <lineage>
        <taxon>Bacteria</taxon>
        <taxon>Bacillati</taxon>
        <taxon>Actinomycetota</taxon>
        <taxon>Actinomycetes</taxon>
        <taxon>Micrococcales</taxon>
        <taxon>Microbacteriaceae</taxon>
        <taxon>Frondihabitans</taxon>
    </lineage>
</organism>
<dbReference type="Pfam" id="PF00535">
    <property type="entry name" value="Glycos_transf_2"/>
    <property type="match status" value="1"/>
</dbReference>
<dbReference type="SUPFAM" id="SSF53448">
    <property type="entry name" value="Nucleotide-diphospho-sugar transferases"/>
    <property type="match status" value="1"/>
</dbReference>
<sequence length="899" mass="102386">MERAEENRFVVAAVIACYNVARYLPEFLGSLEAQTYGVENVQFIFVDDGSTDDTLDVLRSWAHDRPSNVVVLTQENQWVAAARNAGLPHVAADWVTFADPDDVLDTRYFEEVVKFVTVHGGSGSTLLATHQMRMTDDNVLTNTHPLRGKFSRGSRIVDLHVDPVIQLSVNSAFFRTDLIRSAGVQFDGRVRPVFEDAHFIGRYLLMTGGHILGLLASAKYHYRTRSDGTSLMQTHFDQAEKYTDVLRYGHLDLLELAASQGDIPRWLENTILYDLFWYFKNERALQSLSAVAPPYVFDEFHGLVKTIVNLVSDDAIISFDIMGVEFVVKHTLLVAYGDSPVRPVSVRLEEVDETHQLVKLSYWFSGDLPSESLRVDDASASPVYETVQEFVFYGRPLLKKRIFWLQRGRRTSVEVDGAVLPVIPYESSRGAEALTSAQLNPLIMRQRRGSVEKFANLKQTIRDYAIQQAKNWVRARRSSLSPDKRFDRKLAWRLRASKTRAAFEDAWVFMDRNTDANDNAEHLYRHVSKNHPEINSWFVLERTSTDWPRLEAEGFRLVAYKSVEWYLLLLHAKHLASSHIDQYVVDPLNARRFGKRRFLYSFLQHGVTNYDISRWVNSKPISLFVVVTPQERAAIAGPSPYAFSDREVVQTGFPRHDELLRKRRAAPEQDLIVIMPTWRKSLAGSQVAGSNERLKNPAFMESDFARNYVELLRSDRLAEVAASTGKRLAFMPHPNIRPYLADFDLPDHITILDFAENNVQEILARAAVFVTDYSSLGFDAAFLDVPVVYFQFDAAKFFDGTHVGRRGYFDYERDGFGPVRVDVGGTVEAVRTIALDGFESEPVYRRRTAETFVTRDENNSERTFQAMRRLDEVRVSVVDEPAPEESAPLTETTEIVLGG</sequence>
<comment type="caution">
    <text evidence="2">The sequence shown here is derived from an EMBL/GenBank/DDBJ whole genome shotgun (WGS) entry which is preliminary data.</text>
</comment>
<evidence type="ECO:0000313" key="3">
    <source>
        <dbReference type="Proteomes" id="UP001501594"/>
    </source>
</evidence>
<proteinExistence type="predicted"/>
<dbReference type="SUPFAM" id="SSF53756">
    <property type="entry name" value="UDP-Glycosyltransferase/glycogen phosphorylase"/>
    <property type="match status" value="1"/>
</dbReference>
<accession>A0ABP8DZL6</accession>
<dbReference type="PANTHER" id="PTHR43685">
    <property type="entry name" value="GLYCOSYLTRANSFERASE"/>
    <property type="match status" value="1"/>
</dbReference>
<dbReference type="InterPro" id="IPR050834">
    <property type="entry name" value="Glycosyltransf_2"/>
</dbReference>
<dbReference type="InterPro" id="IPR001173">
    <property type="entry name" value="Glyco_trans_2-like"/>
</dbReference>
<dbReference type="Pfam" id="PF04464">
    <property type="entry name" value="Glyphos_transf"/>
    <property type="match status" value="1"/>
</dbReference>
<dbReference type="InterPro" id="IPR029044">
    <property type="entry name" value="Nucleotide-diphossugar_trans"/>
</dbReference>
<protein>
    <submittedName>
        <fullName evidence="2">CDP-glycerol glycerophosphotransferase family protein</fullName>
    </submittedName>
</protein>
<reference evidence="3" key="1">
    <citation type="journal article" date="2019" name="Int. J. Syst. Evol. Microbiol.">
        <title>The Global Catalogue of Microorganisms (GCM) 10K type strain sequencing project: providing services to taxonomists for standard genome sequencing and annotation.</title>
        <authorList>
            <consortium name="The Broad Institute Genomics Platform"/>
            <consortium name="The Broad Institute Genome Sequencing Center for Infectious Disease"/>
            <person name="Wu L."/>
            <person name="Ma J."/>
        </authorList>
    </citation>
    <scope>NUCLEOTIDE SEQUENCE [LARGE SCALE GENOMIC DNA]</scope>
    <source>
        <strain evidence="3">JCM 17442</strain>
    </source>
</reference>
<dbReference type="PANTHER" id="PTHR43685:SF2">
    <property type="entry name" value="GLYCOSYLTRANSFERASE 2-LIKE DOMAIN-CONTAINING PROTEIN"/>
    <property type="match status" value="1"/>
</dbReference>
<dbReference type="RefSeq" id="WP_344793919.1">
    <property type="nucleotide sequence ID" value="NZ_BAABAU010000001.1"/>
</dbReference>
<keyword evidence="3" id="KW-1185">Reference proteome</keyword>
<evidence type="ECO:0000313" key="2">
    <source>
        <dbReference type="EMBL" id="GAA4265383.1"/>
    </source>
</evidence>
<gene>
    <name evidence="2" type="ORF">GCM10022256_09950</name>
</gene>
<feature type="domain" description="Glycosyltransferase 2-like" evidence="1">
    <location>
        <begin position="14"/>
        <end position="123"/>
    </location>
</feature>
<dbReference type="InterPro" id="IPR007554">
    <property type="entry name" value="Glycerophosphate_synth"/>
</dbReference>
<dbReference type="CDD" id="cd00761">
    <property type="entry name" value="Glyco_tranf_GTA_type"/>
    <property type="match status" value="1"/>
</dbReference>
<dbReference type="Gene3D" id="3.40.50.12580">
    <property type="match status" value="1"/>
</dbReference>
<dbReference type="Gene3D" id="3.90.550.10">
    <property type="entry name" value="Spore Coat Polysaccharide Biosynthesis Protein SpsA, Chain A"/>
    <property type="match status" value="1"/>
</dbReference>
<name>A0ABP8DZL6_9MICO</name>
<evidence type="ECO:0000259" key="1">
    <source>
        <dbReference type="Pfam" id="PF00535"/>
    </source>
</evidence>